<reference evidence="2 3" key="1">
    <citation type="submission" date="2019-11" db="EMBL/GenBank/DDBJ databases">
        <title>Genome sequences of 17 halophilic strains isolated from different environments.</title>
        <authorList>
            <person name="Furrow R.E."/>
        </authorList>
    </citation>
    <scope>NUCLEOTIDE SEQUENCE [LARGE SCALE GENOMIC DNA]</scope>
    <source>
        <strain evidence="2 3">22514_16_FS</strain>
    </source>
</reference>
<dbReference type="EMBL" id="WMEQ01000018">
    <property type="protein sequence ID" value="MYL35573.1"/>
    <property type="molecule type" value="Genomic_DNA"/>
</dbReference>
<feature type="coiled-coil region" evidence="1">
    <location>
        <begin position="230"/>
        <end position="257"/>
    </location>
</feature>
<organism evidence="2 3">
    <name type="scientific">Pontibacillus yanchengensis</name>
    <dbReference type="NCBI Taxonomy" id="462910"/>
    <lineage>
        <taxon>Bacteria</taxon>
        <taxon>Bacillati</taxon>
        <taxon>Bacillota</taxon>
        <taxon>Bacilli</taxon>
        <taxon>Bacillales</taxon>
        <taxon>Bacillaceae</taxon>
        <taxon>Pontibacillus</taxon>
    </lineage>
</organism>
<evidence type="ECO:0000313" key="3">
    <source>
        <dbReference type="Proteomes" id="UP000468638"/>
    </source>
</evidence>
<gene>
    <name evidence="2" type="ORF">GLW05_18510</name>
</gene>
<sequence length="287" mass="31651">MFLVEITNRNYSSLIKKQDELEDEIKHVSIDNPYMMHIILLELEMFEPYYPLGLENHKRYIKLKTKENEEMRRYKELIAETSNIDADIFSQFRSNYKKAYRVLSGNFKSILIGGSIGGALVGITAGLATPLIAPLFAATGLTAAALSSGLATLGGGAIAAGGAGMFGGSNVLVGGGTVFGAAGATKGMAITGILKSSSDYILRDVSKFDVVFNFITLKCFQDKSHAKVLLKDQLKSIKNYKEELVETEHLLENSEIKNLKKSISFLEKSFERNKYMLTKYVNEDSTN</sequence>
<dbReference type="RefSeq" id="WP_160910129.1">
    <property type="nucleotide sequence ID" value="NZ_WMEQ01000018.1"/>
</dbReference>
<dbReference type="Proteomes" id="UP000468638">
    <property type="component" value="Unassembled WGS sequence"/>
</dbReference>
<comment type="caution">
    <text evidence="2">The sequence shown here is derived from an EMBL/GenBank/DDBJ whole genome shotgun (WGS) entry which is preliminary data.</text>
</comment>
<name>A0A6I5A5M1_9BACI</name>
<dbReference type="AlphaFoldDB" id="A0A6I5A5M1"/>
<proteinExistence type="predicted"/>
<evidence type="ECO:0000256" key="1">
    <source>
        <dbReference type="SAM" id="Coils"/>
    </source>
</evidence>
<keyword evidence="1" id="KW-0175">Coiled coil</keyword>
<accession>A0A6I5A5M1</accession>
<evidence type="ECO:0000313" key="2">
    <source>
        <dbReference type="EMBL" id="MYL35573.1"/>
    </source>
</evidence>
<dbReference type="OrthoDB" id="1692525at2"/>
<protein>
    <submittedName>
        <fullName evidence="2">Uncharacterized protein</fullName>
    </submittedName>
</protein>